<gene>
    <name evidence="2" type="ORF">EV209_2592</name>
</gene>
<dbReference type="EMBL" id="SGXF01000005">
    <property type="protein sequence ID" value="RZS94222.1"/>
    <property type="molecule type" value="Genomic_DNA"/>
</dbReference>
<keyword evidence="2" id="KW-0548">Nucleotidyltransferase</keyword>
<dbReference type="GO" id="GO:0003964">
    <property type="term" value="F:RNA-directed DNA polymerase activity"/>
    <property type="evidence" value="ECO:0007669"/>
    <property type="project" value="UniProtKB-KW"/>
</dbReference>
<evidence type="ECO:0000313" key="2">
    <source>
        <dbReference type="EMBL" id="RZS94222.1"/>
    </source>
</evidence>
<accession>A0A4Q7P693</accession>
<dbReference type="PROSITE" id="PS50878">
    <property type="entry name" value="RT_POL"/>
    <property type="match status" value="1"/>
</dbReference>
<protein>
    <submittedName>
        <fullName evidence="2">Reverse transcriptase (RNA-dependent DNA polymerase)</fullName>
    </submittedName>
</protein>
<keyword evidence="3" id="KW-1185">Reference proteome</keyword>
<evidence type="ECO:0000313" key="3">
    <source>
        <dbReference type="Proteomes" id="UP000292927"/>
    </source>
</evidence>
<dbReference type="OrthoDB" id="9788687at2"/>
<evidence type="ECO:0000259" key="1">
    <source>
        <dbReference type="PROSITE" id="PS50878"/>
    </source>
</evidence>
<keyword evidence="2" id="KW-0808">Transferase</keyword>
<dbReference type="SUPFAM" id="SSF56672">
    <property type="entry name" value="DNA/RNA polymerases"/>
    <property type="match status" value="1"/>
</dbReference>
<proteinExistence type="predicted"/>
<dbReference type="CDD" id="cd01646">
    <property type="entry name" value="RT_Bac_retron_I"/>
    <property type="match status" value="1"/>
</dbReference>
<dbReference type="RefSeq" id="WP_130435841.1">
    <property type="nucleotide sequence ID" value="NZ_SGXF01000005.1"/>
</dbReference>
<name>A0A4Q7P693_9FIRM</name>
<organism evidence="2 3">
    <name type="scientific">Cuneatibacter caecimuris</name>
    <dbReference type="NCBI Taxonomy" id="1796618"/>
    <lineage>
        <taxon>Bacteria</taxon>
        <taxon>Bacillati</taxon>
        <taxon>Bacillota</taxon>
        <taxon>Clostridia</taxon>
        <taxon>Lachnospirales</taxon>
        <taxon>Lachnospiraceae</taxon>
        <taxon>Cuneatibacter</taxon>
    </lineage>
</organism>
<dbReference type="Proteomes" id="UP000292927">
    <property type="component" value="Unassembled WGS sequence"/>
</dbReference>
<dbReference type="AlphaFoldDB" id="A0A4Q7P693"/>
<keyword evidence="2" id="KW-0695">RNA-directed DNA polymerase</keyword>
<feature type="domain" description="Reverse transcriptase" evidence="1">
    <location>
        <begin position="42"/>
        <end position="308"/>
    </location>
</feature>
<dbReference type="Pfam" id="PF00078">
    <property type="entry name" value="RVT_1"/>
    <property type="match status" value="1"/>
</dbReference>
<sequence length="405" mass="48438">MTYEEILSDANNLYRAYKASVKGSKWKETTQKFMMNFLRYIFSIQEDLLNRTLENGPVEEFSLSERGRVRPITSIRIRDRIVRHALCDEILLPEVKKHIIYDNGASIKGRGISHQRERFEVHLRRYYKQYGNEGWILFGDFSKFYDNIIHEIAKRELLKLFDDDEFIDWLLTLIFDGFKIDVSYMTDEEYASCMTDTFNKLNYREIPKEQLTGEKWMAKSVNIGDQLSQVIGIYYPYRIDNYVKYVRSEKFYGRYMDDWYIMNPSKEELLDLLDHIRAIAEELGIHINEKKTRIVKISSTYKFLQVKYTLTKDGKIIKRINPDRVTAMRRKLKKLAVKVENGEVLYENVENMFRGWMGSFYKILSRQQRQNLMRLYEDLFDKTVTVVNKKLVIFDRSPQNILQEV</sequence>
<dbReference type="InterPro" id="IPR043502">
    <property type="entry name" value="DNA/RNA_pol_sf"/>
</dbReference>
<reference evidence="2 3" key="1">
    <citation type="submission" date="2019-02" db="EMBL/GenBank/DDBJ databases">
        <title>Genomic Encyclopedia of Type Strains, Phase IV (KMG-IV): sequencing the most valuable type-strain genomes for metagenomic binning, comparative biology and taxonomic classification.</title>
        <authorList>
            <person name="Goeker M."/>
        </authorList>
    </citation>
    <scope>NUCLEOTIDE SEQUENCE [LARGE SCALE GENOMIC DNA]</scope>
    <source>
        <strain evidence="2 3">DSM 29486</strain>
    </source>
</reference>
<dbReference type="InterPro" id="IPR000477">
    <property type="entry name" value="RT_dom"/>
</dbReference>
<comment type="caution">
    <text evidence="2">The sequence shown here is derived from an EMBL/GenBank/DDBJ whole genome shotgun (WGS) entry which is preliminary data.</text>
</comment>